<dbReference type="SUPFAM" id="SSF50998">
    <property type="entry name" value="Quinoprotein alcohol dehydrogenase-like"/>
    <property type="match status" value="1"/>
</dbReference>
<keyword evidence="6" id="KW-1185">Reference proteome</keyword>
<accession>A0ABT0U685</accession>
<dbReference type="RefSeq" id="WP_250929952.1">
    <property type="nucleotide sequence ID" value="NZ_JAMQBK010000044.1"/>
</dbReference>
<feature type="repeat" description="WD" evidence="3">
    <location>
        <begin position="727"/>
        <end position="768"/>
    </location>
</feature>
<proteinExistence type="predicted"/>
<evidence type="ECO:0000256" key="2">
    <source>
        <dbReference type="ARBA" id="ARBA00022737"/>
    </source>
</evidence>
<dbReference type="PROSITE" id="PS00678">
    <property type="entry name" value="WD_REPEATS_1"/>
    <property type="match status" value="3"/>
</dbReference>
<dbReference type="Gene3D" id="3.30.200.20">
    <property type="entry name" value="Phosphorylase Kinase, domain 1"/>
    <property type="match status" value="1"/>
</dbReference>
<dbReference type="InterPro" id="IPR036322">
    <property type="entry name" value="WD40_repeat_dom_sf"/>
</dbReference>
<dbReference type="PANTHER" id="PTHR19848:SF8">
    <property type="entry name" value="F-BOX AND WD REPEAT DOMAIN CONTAINING 7"/>
    <property type="match status" value="1"/>
</dbReference>
<sequence length="1465" mass="159854">MTSPSESQFLDDPEFQSLLVGCLESLERGETIDRDALVKDFPKFAEEIGRFLNDRQLLEQVASDFGDVPPSRVAISAYENTMDSVSGPKDFKQGESIRYIGEYEIIEEIARGGMGVVFKARQQKLGRTVALKMILAGRLAGASDVERFYREARAAGRLQHPHIVTIHEVGEHDGHHYIAMDYINGHGLSEEVRDQTLSPIHAATLVRQVAEAVHFAHQQGTLHRDLKPANILVDAENQTHVTDFGLAKILEDEKGGAGEEELTASGQILGTPGYMSPEQAAARQNLVGPAADVYALGAVLYACLTGRAPFVADSAVDTLLQVIHKEPVWPATLNPNVPKDLETICLKCLEKEPHKRYGTAALLADDLSNFLDGRPVRARPIGRVQRGWRWCRRNPLVASLLSLLGLSLVIGLAVSSSLAILAESRAREEARQRGIAEEASQRSASLQLQAEALAAEATAAQEHSERQVYAMRIGDAFQSLQSNRTRSAWSALDGCRWDLRGWEHDFIHTQLTRGRALRGHTRAVKFVTFADEGRQLISAATDKTLRRWDVAEGRLMTTTTTKLSLSAAAANLSSETIAIGDRSMVELWNGAEMKRVMATASKRKLRADALALSHDGTRLAVATRWPEGKVQWCDTATGEPLWSQATDVGALTTCISPDGKQVAAGLQNGQVLVWSAETGEEQLRLEAGQQAIHALRFDFKGERLVTAGADGLIRVWDIDLGRMLRVMTGHVDDVRTLAISRNDQVLVSGGDDGTVRTWDLATGEPRTLHRGHLGAVLSVDISPDQQLVASGGDDGVVRLWPAQPEPYEVQRDEPVGQIAISSDGGRLAVDGPEGSVEVWERRRHVRLCKFNAHLNTIWSMAFSPDGKRLATVGGYTGKDGIVRLWDAETGNELMTLKGHRVTVKSVAWSTDGRWIASGGGAYRRRPDEDAVRPGEWRIWNATTGDQRLVVSDIDGRVNGIAFSPDGKSVATGGRQVQLWSAETGKQIFANEHRVRPTAENVSVAIAFSPDGAQLASASHHGGLQIWDARSGKSLAVLDGHGRPTTSVLFGPRGRRLFSSSRDRTVRVWDATNGLQLLTLTGHQDEIQSLALSTNGTLLSGSKDGTVRSWVVSRPQQFLPLPGYADGELGVTLDRSRTRLATYGDDAPIMIWDLTTGRQLEQANFQTARNARAVFYDQGLTVAWAQGPWDGVDQLYLQSMTDEQRTVLGEVESKVRSLDLSRDATLLACGLEEGEVQLFNVKTSQRRTLSSKMSPAVKLEFSHDRKLLAVGREDGTVQCWRLTSEIFKSEAEASAAITVIPQATTADDEVTDSNPSTAKSSDLDDQSAVVALCFSPNESRLAIAFSGGVVEVRDIKSGALIFRRELANLLVHHVAFSPSGSRLACSTEQGEIHVLETADGTSLDTLQGHHGPVFAAVYDNDGVLHSVAGDGRQEFRGSLSFYMLDELITRAEYRKWSGMENNGSQP</sequence>
<keyword evidence="5" id="KW-0418">Kinase</keyword>
<dbReference type="Proteomes" id="UP001202961">
    <property type="component" value="Unassembled WGS sequence"/>
</dbReference>
<dbReference type="Pfam" id="PF00069">
    <property type="entry name" value="Pkinase"/>
    <property type="match status" value="1"/>
</dbReference>
<dbReference type="Gene3D" id="1.10.510.10">
    <property type="entry name" value="Transferase(Phosphotransferase) domain 1"/>
    <property type="match status" value="1"/>
</dbReference>
<dbReference type="GO" id="GO:0016301">
    <property type="term" value="F:kinase activity"/>
    <property type="evidence" value="ECO:0007669"/>
    <property type="project" value="UniProtKB-KW"/>
</dbReference>
<evidence type="ECO:0000256" key="3">
    <source>
        <dbReference type="PROSITE-ProRule" id="PRU00221"/>
    </source>
</evidence>
<feature type="repeat" description="WD" evidence="3">
    <location>
        <begin position="1120"/>
        <end position="1161"/>
    </location>
</feature>
<dbReference type="PANTHER" id="PTHR19848">
    <property type="entry name" value="WD40 REPEAT PROTEIN"/>
    <property type="match status" value="1"/>
</dbReference>
<dbReference type="EMBL" id="JAMQBK010000044">
    <property type="protein sequence ID" value="MCM2372317.1"/>
    <property type="molecule type" value="Genomic_DNA"/>
</dbReference>
<gene>
    <name evidence="5" type="ORF">NB063_17050</name>
</gene>
<name>A0ABT0U685_9BACT</name>
<feature type="repeat" description="WD" evidence="3">
    <location>
        <begin position="1037"/>
        <end position="1078"/>
    </location>
</feature>
<dbReference type="SUPFAM" id="SSF50978">
    <property type="entry name" value="WD40 repeat-like"/>
    <property type="match status" value="2"/>
</dbReference>
<feature type="domain" description="Protein kinase" evidence="4">
    <location>
        <begin position="103"/>
        <end position="371"/>
    </location>
</feature>
<dbReference type="CDD" id="cd14014">
    <property type="entry name" value="STKc_PknB_like"/>
    <property type="match status" value="1"/>
</dbReference>
<dbReference type="Pfam" id="PF00400">
    <property type="entry name" value="WD40"/>
    <property type="match status" value="11"/>
</dbReference>
<dbReference type="SMART" id="SM00320">
    <property type="entry name" value="WD40"/>
    <property type="match status" value="18"/>
</dbReference>
<feature type="repeat" description="WD" evidence="3">
    <location>
        <begin position="517"/>
        <end position="558"/>
    </location>
</feature>
<organism evidence="5 6">
    <name type="scientific">Aporhodopirellula aestuarii</name>
    <dbReference type="NCBI Taxonomy" id="2950107"/>
    <lineage>
        <taxon>Bacteria</taxon>
        <taxon>Pseudomonadati</taxon>
        <taxon>Planctomycetota</taxon>
        <taxon>Planctomycetia</taxon>
        <taxon>Pirellulales</taxon>
        <taxon>Pirellulaceae</taxon>
        <taxon>Aporhodopirellula</taxon>
    </lineage>
</organism>
<keyword evidence="1 3" id="KW-0853">WD repeat</keyword>
<dbReference type="PROSITE" id="PS50082">
    <property type="entry name" value="WD_REPEATS_2"/>
    <property type="match status" value="9"/>
</dbReference>
<dbReference type="InterPro" id="IPR000719">
    <property type="entry name" value="Prot_kinase_dom"/>
</dbReference>
<feature type="repeat" description="WD" evidence="3">
    <location>
        <begin position="1079"/>
        <end position="1109"/>
    </location>
</feature>
<evidence type="ECO:0000313" key="5">
    <source>
        <dbReference type="EMBL" id="MCM2372317.1"/>
    </source>
</evidence>
<dbReference type="InterPro" id="IPR019775">
    <property type="entry name" value="WD40_repeat_CS"/>
</dbReference>
<dbReference type="Gene3D" id="2.130.10.10">
    <property type="entry name" value="YVTN repeat-like/Quinoprotein amine dehydrogenase"/>
    <property type="match status" value="6"/>
</dbReference>
<dbReference type="PRINTS" id="PR00320">
    <property type="entry name" value="GPROTEINBRPT"/>
</dbReference>
<dbReference type="InterPro" id="IPR001680">
    <property type="entry name" value="WD40_rpt"/>
</dbReference>
<evidence type="ECO:0000259" key="4">
    <source>
        <dbReference type="PROSITE" id="PS50011"/>
    </source>
</evidence>
<feature type="repeat" description="WD" evidence="3">
    <location>
        <begin position="769"/>
        <end position="800"/>
    </location>
</feature>
<dbReference type="PROSITE" id="PS50011">
    <property type="entry name" value="PROTEIN_KINASE_DOM"/>
    <property type="match status" value="1"/>
</dbReference>
<reference evidence="5 6" key="1">
    <citation type="journal article" date="2022" name="Syst. Appl. Microbiol.">
        <title>Rhodopirellula aestuarii sp. nov., a novel member of the genus Rhodopirellula isolated from brackish sediments collected in the Tagus River estuary, Portugal.</title>
        <authorList>
            <person name="Vitorino I.R."/>
            <person name="Klimek D."/>
            <person name="Calusinska M."/>
            <person name="Lobo-da-Cunha A."/>
            <person name="Vasconcelos V."/>
            <person name="Lage O.M."/>
        </authorList>
    </citation>
    <scope>NUCLEOTIDE SEQUENCE [LARGE SCALE GENOMIC DNA]</scope>
    <source>
        <strain evidence="5 6">ICT_H3.1</strain>
    </source>
</reference>
<dbReference type="PROSITE" id="PS50294">
    <property type="entry name" value="WD_REPEATS_REGION"/>
    <property type="match status" value="6"/>
</dbReference>
<feature type="repeat" description="WD" evidence="3">
    <location>
        <begin position="685"/>
        <end position="726"/>
    </location>
</feature>
<evidence type="ECO:0000313" key="6">
    <source>
        <dbReference type="Proteomes" id="UP001202961"/>
    </source>
</evidence>
<keyword evidence="2" id="KW-0677">Repeat</keyword>
<feature type="repeat" description="WD" evidence="3">
    <location>
        <begin position="1004"/>
        <end position="1036"/>
    </location>
</feature>
<dbReference type="InterPro" id="IPR011047">
    <property type="entry name" value="Quinoprotein_ADH-like_sf"/>
</dbReference>
<protein>
    <submittedName>
        <fullName evidence="5">Protein kinase</fullName>
    </submittedName>
</protein>
<dbReference type="InterPro" id="IPR011009">
    <property type="entry name" value="Kinase-like_dom_sf"/>
</dbReference>
<dbReference type="SMART" id="SM00220">
    <property type="entry name" value="S_TKc"/>
    <property type="match status" value="1"/>
</dbReference>
<dbReference type="InterPro" id="IPR015943">
    <property type="entry name" value="WD40/YVTN_repeat-like_dom_sf"/>
</dbReference>
<dbReference type="SUPFAM" id="SSF56112">
    <property type="entry name" value="Protein kinase-like (PK-like)"/>
    <property type="match status" value="1"/>
</dbReference>
<comment type="caution">
    <text evidence="5">The sequence shown here is derived from an EMBL/GenBank/DDBJ whole genome shotgun (WGS) entry which is preliminary data.</text>
</comment>
<dbReference type="InterPro" id="IPR020472">
    <property type="entry name" value="WD40_PAC1"/>
</dbReference>
<dbReference type="CDD" id="cd00200">
    <property type="entry name" value="WD40"/>
    <property type="match status" value="2"/>
</dbReference>
<dbReference type="SUPFAM" id="SSF69322">
    <property type="entry name" value="Tricorn protease domain 2"/>
    <property type="match status" value="1"/>
</dbReference>
<evidence type="ECO:0000256" key="1">
    <source>
        <dbReference type="ARBA" id="ARBA00022574"/>
    </source>
</evidence>
<feature type="repeat" description="WD" evidence="3">
    <location>
        <begin position="850"/>
        <end position="895"/>
    </location>
</feature>
<keyword evidence="5" id="KW-0808">Transferase</keyword>